<protein>
    <submittedName>
        <fullName evidence="1">Uncharacterized protein</fullName>
    </submittedName>
</protein>
<evidence type="ECO:0000313" key="1">
    <source>
        <dbReference type="EMBL" id="KKL92781.1"/>
    </source>
</evidence>
<gene>
    <name evidence="1" type="ORF">LCGC14_1881260</name>
</gene>
<reference evidence="1" key="1">
    <citation type="journal article" date="2015" name="Nature">
        <title>Complex archaea that bridge the gap between prokaryotes and eukaryotes.</title>
        <authorList>
            <person name="Spang A."/>
            <person name="Saw J.H."/>
            <person name="Jorgensen S.L."/>
            <person name="Zaremba-Niedzwiedzka K."/>
            <person name="Martijn J."/>
            <person name="Lind A.E."/>
            <person name="van Eijk R."/>
            <person name="Schleper C."/>
            <person name="Guy L."/>
            <person name="Ettema T.J."/>
        </authorList>
    </citation>
    <scope>NUCLEOTIDE SEQUENCE</scope>
</reference>
<name>A0A0F9GQI4_9ZZZZ</name>
<accession>A0A0F9GQI4</accession>
<sequence>MAGIRLQPYGSKGSIATSTSQADIVEIDMHGRQSLSIRVKPVTEAFTEFVVQGKVDPKDSDWETIALVPGDYTSPGGMIFRASEDLTTVAAGTVAFLHIQNVAFRRMRIRAKAAGTGTAEFSYNAW</sequence>
<organism evidence="1">
    <name type="scientific">marine sediment metagenome</name>
    <dbReference type="NCBI Taxonomy" id="412755"/>
    <lineage>
        <taxon>unclassified sequences</taxon>
        <taxon>metagenomes</taxon>
        <taxon>ecological metagenomes</taxon>
    </lineage>
</organism>
<comment type="caution">
    <text evidence="1">The sequence shown here is derived from an EMBL/GenBank/DDBJ whole genome shotgun (WGS) entry which is preliminary data.</text>
</comment>
<proteinExistence type="predicted"/>
<dbReference type="EMBL" id="LAZR01019376">
    <property type="protein sequence ID" value="KKL92781.1"/>
    <property type="molecule type" value="Genomic_DNA"/>
</dbReference>
<dbReference type="AlphaFoldDB" id="A0A0F9GQI4"/>